<dbReference type="Proteomes" id="UP000286235">
    <property type="component" value="Unassembled WGS sequence"/>
</dbReference>
<feature type="compositionally biased region" description="Basic and acidic residues" evidence="1">
    <location>
        <begin position="255"/>
        <end position="271"/>
    </location>
</feature>
<protein>
    <submittedName>
        <fullName evidence="2">Uncharacterized protein</fullName>
    </submittedName>
</protein>
<comment type="caution">
    <text evidence="2">The sequence shown here is derived from an EMBL/GenBank/DDBJ whole genome shotgun (WGS) entry which is preliminary data.</text>
</comment>
<evidence type="ECO:0000256" key="1">
    <source>
        <dbReference type="SAM" id="MobiDB-lite"/>
    </source>
</evidence>
<feature type="region of interest" description="Disordered" evidence="1">
    <location>
        <begin position="255"/>
        <end position="310"/>
    </location>
</feature>
<keyword evidence="3" id="KW-1185">Reference proteome</keyword>
<proteinExistence type="predicted"/>
<evidence type="ECO:0000313" key="3">
    <source>
        <dbReference type="Proteomes" id="UP000286235"/>
    </source>
</evidence>
<evidence type="ECO:0000313" key="2">
    <source>
        <dbReference type="EMBL" id="RKO63531.1"/>
    </source>
</evidence>
<dbReference type="EMBL" id="AZRV01000006">
    <property type="protein sequence ID" value="RKO63531.1"/>
    <property type="molecule type" value="Genomic_DNA"/>
</dbReference>
<gene>
    <name evidence="2" type="ORF">Cdeb_02794</name>
</gene>
<organism evidence="2 3">
    <name type="scientific">Caldibacillus debilis GB1</name>
    <dbReference type="NCBI Taxonomy" id="1339248"/>
    <lineage>
        <taxon>Bacteria</taxon>
        <taxon>Bacillati</taxon>
        <taxon>Bacillota</taxon>
        <taxon>Bacilli</taxon>
        <taxon>Bacillales</taxon>
        <taxon>Bacillaceae</taxon>
        <taxon>Caldibacillus</taxon>
    </lineage>
</organism>
<sequence length="310" mass="35225">MELVQAYNHHVQPQQTSVLAQAASSREMEEVKAQIFMARQFPRNVFEAERRILDACKRQSLAEVAIYSYPRGGTRVEGPSIRLAEVIAQNWGNIAFGVKELEQRPGESVAMAYAWDLETNVRQEKIFVVKHSYKSKGQIKHLEDPRDIYEKVANDGARRLRACILGIIPGDIVEAAVEECKKTLTGNNKVPLKDRIANALKAFKEKFRVTQEMIESRFGYKADAFTEYDYLELIKIFNSLKDGMSSVDDWFERPAKEEPSQLAKSFEENQKQKGKAAKKGKAETEGDVKPNDDEIEAKENGFEQGELPFD</sequence>
<accession>A0A420VIM1</accession>
<feature type="compositionally biased region" description="Basic and acidic residues" evidence="1">
    <location>
        <begin position="280"/>
        <end position="301"/>
    </location>
</feature>
<reference evidence="2 3" key="1">
    <citation type="submission" date="2013-12" db="EMBL/GenBank/DDBJ databases">
        <title>Genome and proteome characterization of Caldibacillus debilis GB1 derived from a cellulolytic aero-tolerant co-culture.</title>
        <authorList>
            <person name="Wushke S.T."/>
            <person name="Zhang X."/>
            <person name="Fristensky B."/>
            <person name="Wilkins J.A."/>
            <person name="Levin D.B."/>
            <person name="Sparling R."/>
        </authorList>
    </citation>
    <scope>NUCLEOTIDE SEQUENCE [LARGE SCALE GENOMIC DNA]</scope>
    <source>
        <strain evidence="2 3">GB1</strain>
    </source>
</reference>
<dbReference type="RefSeq" id="WP_120666288.1">
    <property type="nucleotide sequence ID" value="NZ_AZRV01000006.1"/>
</dbReference>
<name>A0A420VIM1_9BACI</name>
<dbReference type="AlphaFoldDB" id="A0A420VIM1"/>